<dbReference type="Proteomes" id="UP000035642">
    <property type="component" value="Unassembled WGS sequence"/>
</dbReference>
<organism evidence="1 2">
    <name type="scientific">Angiostrongylus cantonensis</name>
    <name type="common">Rat lungworm</name>
    <dbReference type="NCBI Taxonomy" id="6313"/>
    <lineage>
        <taxon>Eukaryota</taxon>
        <taxon>Metazoa</taxon>
        <taxon>Ecdysozoa</taxon>
        <taxon>Nematoda</taxon>
        <taxon>Chromadorea</taxon>
        <taxon>Rhabditida</taxon>
        <taxon>Rhabditina</taxon>
        <taxon>Rhabditomorpha</taxon>
        <taxon>Strongyloidea</taxon>
        <taxon>Metastrongylidae</taxon>
        <taxon>Angiostrongylus</taxon>
    </lineage>
</organism>
<reference evidence="2" key="2">
    <citation type="submission" date="2017-02" db="UniProtKB">
        <authorList>
            <consortium name="WormBaseParasite"/>
        </authorList>
    </citation>
    <scope>IDENTIFICATION</scope>
</reference>
<evidence type="ECO:0000313" key="1">
    <source>
        <dbReference type="Proteomes" id="UP000035642"/>
    </source>
</evidence>
<evidence type="ECO:0000313" key="2">
    <source>
        <dbReference type="WBParaSite" id="ACAC_0001156801-mRNA-1"/>
    </source>
</evidence>
<keyword evidence="1" id="KW-1185">Reference proteome</keyword>
<reference evidence="1" key="1">
    <citation type="submission" date="2012-09" db="EMBL/GenBank/DDBJ databases">
        <authorList>
            <person name="Martin A.A."/>
        </authorList>
    </citation>
    <scope>NUCLEOTIDE SEQUENCE</scope>
</reference>
<proteinExistence type="predicted"/>
<accession>A0A0K0DJI1</accession>
<sequence length="85" mass="9715">MFHLGRSLHEEILDTRDEALHEDRGILCVLSNLIRYLRKIRKNQEETAVEDTMEDIGVCDTQLSSRSVQSVLLPSADIVSKTVYL</sequence>
<name>A0A0K0DJI1_ANGCA</name>
<dbReference type="AlphaFoldDB" id="A0A0K0DJI1"/>
<dbReference type="WBParaSite" id="ACAC_0001156801-mRNA-1">
    <property type="protein sequence ID" value="ACAC_0001156801-mRNA-1"/>
    <property type="gene ID" value="ACAC_0001156801"/>
</dbReference>
<protein>
    <submittedName>
        <fullName evidence="2">BAF250_C domain-containing protein</fullName>
    </submittedName>
</protein>